<accession>A0ABD5P9R9</accession>
<evidence type="ECO:0000259" key="1">
    <source>
        <dbReference type="Pfam" id="PF18754"/>
    </source>
</evidence>
<evidence type="ECO:0000313" key="2">
    <source>
        <dbReference type="EMBL" id="MFC4357216.1"/>
    </source>
</evidence>
<dbReference type="Pfam" id="PF18754">
    <property type="entry name" value="Nmad3"/>
    <property type="match status" value="1"/>
</dbReference>
<dbReference type="InterPro" id="IPR041135">
    <property type="entry name" value="Nmad3"/>
</dbReference>
<dbReference type="Proteomes" id="UP001595921">
    <property type="component" value="Unassembled WGS sequence"/>
</dbReference>
<organism evidence="2 3">
    <name type="scientific">Halobium salinum</name>
    <dbReference type="NCBI Taxonomy" id="1364940"/>
    <lineage>
        <taxon>Archaea</taxon>
        <taxon>Methanobacteriati</taxon>
        <taxon>Methanobacteriota</taxon>
        <taxon>Stenosarchaea group</taxon>
        <taxon>Halobacteria</taxon>
        <taxon>Halobacteriales</taxon>
        <taxon>Haloferacaceae</taxon>
        <taxon>Halobium</taxon>
    </lineage>
</organism>
<proteinExistence type="predicted"/>
<name>A0ABD5P9R9_9EURY</name>
<dbReference type="EMBL" id="JBHSDS010000003">
    <property type="protein sequence ID" value="MFC4357216.1"/>
    <property type="molecule type" value="Genomic_DNA"/>
</dbReference>
<keyword evidence="3" id="KW-1185">Reference proteome</keyword>
<dbReference type="AlphaFoldDB" id="A0ABD5P9R9"/>
<dbReference type="RefSeq" id="WP_267622482.1">
    <property type="nucleotide sequence ID" value="NZ_JAODIW010000006.1"/>
</dbReference>
<feature type="domain" description="Nucleotide modification associated" evidence="1">
    <location>
        <begin position="3"/>
        <end position="214"/>
    </location>
</feature>
<comment type="caution">
    <text evidence="2">The sequence shown here is derived from an EMBL/GenBank/DDBJ whole genome shotgun (WGS) entry which is preliminary data.</text>
</comment>
<sequence>MTVVLCGVGGDAGNVAPDPTVDPDGRFEYVPIPEKCDTTESRSYGTTPLRHGDGTLADRVDWLQSRGDYDGGRPEVVATHPLHHDPNFEHLTYGEHRRRPSPYVQTLAALDPGDAVAFYTGLRPEDGGKKHRYLVGYFAVAAVTVVDPDLPVAEKRDLLRRHPHNAHTKRFEARGALYYQDPDTDAPVKPVVIVDGRAPGGLLDRAVKLTDRLERRMFRLSPAVQEALRPLDRDGDPVPEEESVSLGGFKPVVACDVDLGEFVDWVETRQRPR</sequence>
<reference evidence="2 3" key="1">
    <citation type="journal article" date="2019" name="Int. J. Syst. Evol. Microbiol.">
        <title>The Global Catalogue of Microorganisms (GCM) 10K type strain sequencing project: providing services to taxonomists for standard genome sequencing and annotation.</title>
        <authorList>
            <consortium name="The Broad Institute Genomics Platform"/>
            <consortium name="The Broad Institute Genome Sequencing Center for Infectious Disease"/>
            <person name="Wu L."/>
            <person name="Ma J."/>
        </authorList>
    </citation>
    <scope>NUCLEOTIDE SEQUENCE [LARGE SCALE GENOMIC DNA]</scope>
    <source>
        <strain evidence="2 3">CGMCC 1.12553</strain>
    </source>
</reference>
<protein>
    <recommendedName>
        <fullName evidence="1">Nucleotide modification associated domain-containing protein</fullName>
    </recommendedName>
</protein>
<evidence type="ECO:0000313" key="3">
    <source>
        <dbReference type="Proteomes" id="UP001595921"/>
    </source>
</evidence>
<gene>
    <name evidence="2" type="ORF">ACFO0N_04540</name>
</gene>